<name>X0WE37_9ZZZZ</name>
<dbReference type="Gene3D" id="3.40.630.10">
    <property type="entry name" value="Zn peptidases"/>
    <property type="match status" value="1"/>
</dbReference>
<evidence type="ECO:0000313" key="1">
    <source>
        <dbReference type="EMBL" id="GAG29254.1"/>
    </source>
</evidence>
<protein>
    <recommendedName>
        <fullName evidence="2">Peptidase M20 dimerisation domain-containing protein</fullName>
    </recommendedName>
</protein>
<gene>
    <name evidence="1" type="ORF">S01H1_66195</name>
</gene>
<reference evidence="1" key="1">
    <citation type="journal article" date="2014" name="Front. Microbiol.">
        <title>High frequency of phylogenetically diverse reductive dehalogenase-homologous genes in deep subseafloor sedimentary metagenomes.</title>
        <authorList>
            <person name="Kawai M."/>
            <person name="Futagami T."/>
            <person name="Toyoda A."/>
            <person name="Takaki Y."/>
            <person name="Nishi S."/>
            <person name="Hori S."/>
            <person name="Arai W."/>
            <person name="Tsubouchi T."/>
            <person name="Morono Y."/>
            <person name="Uchiyama I."/>
            <person name="Ito T."/>
            <person name="Fujiyama A."/>
            <person name="Inagaki F."/>
            <person name="Takami H."/>
        </authorList>
    </citation>
    <scope>NUCLEOTIDE SEQUENCE</scope>
    <source>
        <strain evidence="1">Expedition CK06-06</strain>
    </source>
</reference>
<sequence>MWRNEDYKRIFKRINSLKNEMVRAQVRLTAIPALSPINKGEGEVKKAAYVKKLLKSVGFDQISELRAPDKGVPCGYRPSLVARLKGRDKNAKTIWIMSHLDIVPPGPRHLWKHD</sequence>
<dbReference type="AlphaFoldDB" id="X0WE37"/>
<feature type="non-terminal residue" evidence="1">
    <location>
        <position position="114"/>
    </location>
</feature>
<dbReference type="SUPFAM" id="SSF53187">
    <property type="entry name" value="Zn-dependent exopeptidases"/>
    <property type="match status" value="1"/>
</dbReference>
<comment type="caution">
    <text evidence="1">The sequence shown here is derived from an EMBL/GenBank/DDBJ whole genome shotgun (WGS) entry which is preliminary data.</text>
</comment>
<dbReference type="EMBL" id="BARS01043756">
    <property type="protein sequence ID" value="GAG29254.1"/>
    <property type="molecule type" value="Genomic_DNA"/>
</dbReference>
<organism evidence="1">
    <name type="scientific">marine sediment metagenome</name>
    <dbReference type="NCBI Taxonomy" id="412755"/>
    <lineage>
        <taxon>unclassified sequences</taxon>
        <taxon>metagenomes</taxon>
        <taxon>ecological metagenomes</taxon>
    </lineage>
</organism>
<evidence type="ECO:0008006" key="2">
    <source>
        <dbReference type="Google" id="ProtNLM"/>
    </source>
</evidence>
<proteinExistence type="predicted"/>
<accession>X0WE37</accession>